<proteinExistence type="predicted"/>
<protein>
    <recommendedName>
        <fullName evidence="1">2EXR domain-containing protein</fullName>
    </recommendedName>
</protein>
<organism evidence="2 3">
    <name type="scientific">Botrytis galanthina</name>
    <dbReference type="NCBI Taxonomy" id="278940"/>
    <lineage>
        <taxon>Eukaryota</taxon>
        <taxon>Fungi</taxon>
        <taxon>Dikarya</taxon>
        <taxon>Ascomycota</taxon>
        <taxon>Pezizomycotina</taxon>
        <taxon>Leotiomycetes</taxon>
        <taxon>Helotiales</taxon>
        <taxon>Sclerotiniaceae</taxon>
        <taxon>Botrytis</taxon>
    </lineage>
</organism>
<comment type="caution">
    <text evidence="2">The sequence shown here is derived from an EMBL/GenBank/DDBJ whole genome shotgun (WGS) entry which is preliminary data.</text>
</comment>
<accession>A0A4S8QLP7</accession>
<gene>
    <name evidence="2" type="ORF">BGAL_0445g00060</name>
</gene>
<dbReference type="InterPro" id="IPR045518">
    <property type="entry name" value="2EXR"/>
</dbReference>
<dbReference type="Pfam" id="PF20150">
    <property type="entry name" value="2EXR"/>
    <property type="match status" value="1"/>
</dbReference>
<dbReference type="AlphaFoldDB" id="A0A4S8QLP7"/>
<feature type="domain" description="2EXR" evidence="1">
    <location>
        <begin position="58"/>
        <end position="143"/>
    </location>
</feature>
<dbReference type="Proteomes" id="UP000308671">
    <property type="component" value="Unassembled WGS sequence"/>
</dbReference>
<dbReference type="OrthoDB" id="3561344at2759"/>
<sequence length="306" mass="34763">MDPPDINAAMDAPSVPVLSSLVNFCNDLYKPNTISNTMAPSDVNDMINTSSAQVPSSFPKFSLLPKEIQLEIWFQALPEGRMFYATTDGIFPSSRPHALHDASFDAREVFLKHNKRIGAHTKDCIFARCNEAPVFYSPSEDTIMFHGDSLRISWFNGSNKGLLCPEIFCCKKRKRVFAELRHMDVLAGFHFHAPSGTVIYRNKAISCTEMLRDENMSLYAKLFRAFSMLESFRFVIVSGAVQSRPREVPGNRFGHDSEEATMEEIYREKTEEIRNAFEERKRLHPELSIPSIEIVYASADVLSNFK</sequence>
<dbReference type="EMBL" id="PQXL01000444">
    <property type="protein sequence ID" value="THV45843.1"/>
    <property type="molecule type" value="Genomic_DNA"/>
</dbReference>
<name>A0A4S8QLP7_9HELO</name>
<evidence type="ECO:0000313" key="3">
    <source>
        <dbReference type="Proteomes" id="UP000308671"/>
    </source>
</evidence>
<evidence type="ECO:0000259" key="1">
    <source>
        <dbReference type="Pfam" id="PF20150"/>
    </source>
</evidence>
<reference evidence="2 3" key="1">
    <citation type="submission" date="2017-12" db="EMBL/GenBank/DDBJ databases">
        <title>Comparative genomics of Botrytis spp.</title>
        <authorList>
            <person name="Valero-Jimenez C.A."/>
            <person name="Tapia P."/>
            <person name="Veloso J."/>
            <person name="Silva-Moreno E."/>
            <person name="Staats M."/>
            <person name="Valdes J.H."/>
            <person name="Van Kan J.A.L."/>
        </authorList>
    </citation>
    <scope>NUCLEOTIDE SEQUENCE [LARGE SCALE GENOMIC DNA]</scope>
    <source>
        <strain evidence="2 3">MUCL435</strain>
    </source>
</reference>
<evidence type="ECO:0000313" key="2">
    <source>
        <dbReference type="EMBL" id="THV45843.1"/>
    </source>
</evidence>
<keyword evidence="3" id="KW-1185">Reference proteome</keyword>